<proteinExistence type="predicted"/>
<evidence type="ECO:0000259" key="1">
    <source>
        <dbReference type="Pfam" id="PF00535"/>
    </source>
</evidence>
<keyword evidence="2" id="KW-0808">Transferase</keyword>
<dbReference type="SUPFAM" id="SSF53448">
    <property type="entry name" value="Nucleotide-diphospho-sugar transferases"/>
    <property type="match status" value="1"/>
</dbReference>
<accession>A0A2M8WTH9</accession>
<keyword evidence="3" id="KW-1185">Reference proteome</keyword>
<name>A0A2M8WTH9_9MICO</name>
<dbReference type="CDD" id="cd00761">
    <property type="entry name" value="Glyco_tranf_GTA_type"/>
    <property type="match status" value="1"/>
</dbReference>
<dbReference type="Pfam" id="PF00535">
    <property type="entry name" value="Glycos_transf_2"/>
    <property type="match status" value="1"/>
</dbReference>
<reference evidence="2 3" key="1">
    <citation type="submission" date="2017-11" db="EMBL/GenBank/DDBJ databases">
        <title>Genomic Encyclopedia of Archaeal and Bacterial Type Strains, Phase II (KMG-II): From Individual Species to Whole Genera.</title>
        <authorList>
            <person name="Goeker M."/>
        </authorList>
    </citation>
    <scope>NUCLEOTIDE SEQUENCE [LARGE SCALE GENOMIC DNA]</scope>
    <source>
        <strain evidence="2 3">DSM 22413</strain>
    </source>
</reference>
<gene>
    <name evidence="2" type="ORF">CLV34_1748</name>
</gene>
<evidence type="ECO:0000313" key="2">
    <source>
        <dbReference type="EMBL" id="PJI94260.1"/>
    </source>
</evidence>
<dbReference type="Gene3D" id="3.90.550.10">
    <property type="entry name" value="Spore Coat Polysaccharide Biosynthesis Protein SpsA, Chain A"/>
    <property type="match status" value="1"/>
</dbReference>
<evidence type="ECO:0000313" key="3">
    <source>
        <dbReference type="Proteomes" id="UP000231586"/>
    </source>
</evidence>
<feature type="domain" description="Glycosyltransferase 2-like" evidence="1">
    <location>
        <begin position="222"/>
        <end position="332"/>
    </location>
</feature>
<dbReference type="InterPro" id="IPR001173">
    <property type="entry name" value="Glyco_trans_2-like"/>
</dbReference>
<protein>
    <submittedName>
        <fullName evidence="2">Glycosyl transferase family 2</fullName>
    </submittedName>
</protein>
<dbReference type="GO" id="GO:0016740">
    <property type="term" value="F:transferase activity"/>
    <property type="evidence" value="ECO:0007669"/>
    <property type="project" value="UniProtKB-KW"/>
</dbReference>
<dbReference type="AlphaFoldDB" id="A0A2M8WTH9"/>
<comment type="caution">
    <text evidence="2">The sequence shown here is derived from an EMBL/GenBank/DDBJ whole genome shotgun (WGS) entry which is preliminary data.</text>
</comment>
<dbReference type="Proteomes" id="UP000231586">
    <property type="component" value="Unassembled WGS sequence"/>
</dbReference>
<sequence length="445" mass="47258">MRVVVQLDDRPAAVLAEEWTQSDAAEGVPGADLVVVQHPAARPGRDALVAAARAAGVPVVLWHRQVTPEPLPALADVALVATPATADEHPGVPVAAAAFAQRRHNPGRAGGPFQGLQPLVLDGAAGPDPVVVAAQAAAAGRVVLSEGTDDPRLEGPALDGLVLDTTHDPHLPAALARHAELRDRYAQPALRRAHTDLSGAAAARTLLRAAGLPSGDRSVSAVVPTMRPEQIDHVLDLVARQAHERVQLVLVAHGFEPAADLRARASDRGVSDLVVLTADRSQNLGTLMNRGVDAADGHFVAKMDDDNFYGRHYLGDLVRTFDWTGAAVAGKWAHYAYLQSAGATFLRFPAAEHRFTRLVQGGTLVMPRDVAVSVRFEDLPRRVDTTFLDKVAATGGTVYSADRYNFVSVRSTSTAGHTWKITDSELLALASGEPFFGEPWTHAEV</sequence>
<dbReference type="InterPro" id="IPR029044">
    <property type="entry name" value="Nucleotide-diphossugar_trans"/>
</dbReference>
<dbReference type="EMBL" id="PGTZ01000007">
    <property type="protein sequence ID" value="PJI94260.1"/>
    <property type="molecule type" value="Genomic_DNA"/>
</dbReference>
<organism evidence="2 3">
    <name type="scientific">Luteimicrobium subarcticum</name>
    <dbReference type="NCBI Taxonomy" id="620910"/>
    <lineage>
        <taxon>Bacteria</taxon>
        <taxon>Bacillati</taxon>
        <taxon>Actinomycetota</taxon>
        <taxon>Actinomycetes</taxon>
        <taxon>Micrococcales</taxon>
        <taxon>Luteimicrobium</taxon>
    </lineage>
</organism>